<dbReference type="GO" id="GO:0016491">
    <property type="term" value="F:oxidoreductase activity"/>
    <property type="evidence" value="ECO:0007669"/>
    <property type="project" value="InterPro"/>
</dbReference>
<comment type="caution">
    <text evidence="2">The sequence shown here is derived from an EMBL/GenBank/DDBJ whole genome shotgun (WGS) entry which is preliminary data.</text>
</comment>
<dbReference type="OrthoDB" id="545169at2759"/>
<evidence type="ECO:0008006" key="4">
    <source>
        <dbReference type="Google" id="ProtNLM"/>
    </source>
</evidence>
<accession>A0A9W4NDN1</accession>
<evidence type="ECO:0000256" key="1">
    <source>
        <dbReference type="SAM" id="Phobius"/>
    </source>
</evidence>
<sequence length="426" mass="47794">MLDTSSAMWKPSVNHISIAVAVFIGYLILVRRLRYKRMVEIQAPFAHGRELSTMTTEDAYGIISRLQELEFPYAFGKARKIALLKAGAIPTMSKLFAVTGQNNKRNSGKRAVDTEILLREAQSKPRDSDRYMRAVARMNYLHARYRKANKITDDDLLHTLGDGLFEIVNVISREEWRELTDVETCALGVFHKNLGEDMGIPFDNLPSCKEGWTNGSHFAAELQDWTLRYEKEVAKPTATNDQYVRVYVDSALSSFPGFALAAVRQMLGASLDDVMRLSLQLESPGPIFSALLVSLQELRKLFLRHLALPRVGAVKPVNETPNSTGLYSFGRKTLQPWYMEPTFLSSWGPGAMLVRALGGKVPGSRGDRYHPQGYDLMTIGPEPQKEKGADEMVSDMEIIRARTMTSCPFSQAKNGFMQQSVLSDQE</sequence>
<keyword evidence="1" id="KW-1133">Transmembrane helix</keyword>
<dbReference type="PANTHER" id="PTHR36124">
    <property type="match status" value="1"/>
</dbReference>
<protein>
    <recommendedName>
        <fullName evidence="4">Mycophenolic acid synthesis protein B</fullName>
    </recommendedName>
</protein>
<dbReference type="InterPro" id="IPR046366">
    <property type="entry name" value="MPAB"/>
</dbReference>
<feature type="transmembrane region" description="Helical" evidence="1">
    <location>
        <begin position="12"/>
        <end position="30"/>
    </location>
</feature>
<evidence type="ECO:0000313" key="2">
    <source>
        <dbReference type="EMBL" id="CAG8365905.1"/>
    </source>
</evidence>
<reference evidence="2" key="1">
    <citation type="submission" date="2021-07" db="EMBL/GenBank/DDBJ databases">
        <authorList>
            <person name="Branca A.L. A."/>
        </authorList>
    </citation>
    <scope>NUCLEOTIDE SEQUENCE</scope>
</reference>
<dbReference type="Proteomes" id="UP001152646">
    <property type="component" value="Unassembled WGS sequence"/>
</dbReference>
<dbReference type="PANTHER" id="PTHR36124:SF4">
    <property type="entry name" value="ER-BOUND OXYGENASE MPAB_MPAB'_RUBBER OXYGENASE CATALYTIC DOMAIN-CONTAINING PROTEIN"/>
    <property type="match status" value="1"/>
</dbReference>
<keyword evidence="1" id="KW-0472">Membrane</keyword>
<evidence type="ECO:0000313" key="3">
    <source>
        <dbReference type="Proteomes" id="UP001152646"/>
    </source>
</evidence>
<dbReference type="EMBL" id="CAJVPA010000166">
    <property type="protein sequence ID" value="CAG8365905.1"/>
    <property type="molecule type" value="Genomic_DNA"/>
</dbReference>
<name>A0A9W4NDN1_9EURO</name>
<organism evidence="2 3">
    <name type="scientific">Penicillium salamii</name>
    <dbReference type="NCBI Taxonomy" id="1612424"/>
    <lineage>
        <taxon>Eukaryota</taxon>
        <taxon>Fungi</taxon>
        <taxon>Dikarya</taxon>
        <taxon>Ascomycota</taxon>
        <taxon>Pezizomycotina</taxon>
        <taxon>Eurotiomycetes</taxon>
        <taxon>Eurotiomycetidae</taxon>
        <taxon>Eurotiales</taxon>
        <taxon>Aspergillaceae</taxon>
        <taxon>Penicillium</taxon>
    </lineage>
</organism>
<keyword evidence="1" id="KW-0812">Transmembrane</keyword>
<proteinExistence type="predicted"/>
<dbReference type="AlphaFoldDB" id="A0A9W4NDN1"/>
<gene>
    <name evidence="2" type="ORF">PSALAMII_LOCUS4387</name>
</gene>